<name>A0A133U9W1_9EURY</name>
<comment type="caution">
    <text evidence="2">The sequence shown here is derived from an EMBL/GenBank/DDBJ whole genome shotgun (WGS) entry which is preliminary data.</text>
</comment>
<keyword evidence="3" id="KW-1185">Reference proteome</keyword>
<reference evidence="2 3" key="1">
    <citation type="journal article" date="2016" name="Sci. Rep.">
        <title>Metabolic traits of an uncultured archaeal lineage -MSBL1- from brine pools of the Red Sea.</title>
        <authorList>
            <person name="Mwirichia R."/>
            <person name="Alam I."/>
            <person name="Rashid M."/>
            <person name="Vinu M."/>
            <person name="Ba-Alawi W."/>
            <person name="Anthony Kamau A."/>
            <person name="Kamanda Ngugi D."/>
            <person name="Goker M."/>
            <person name="Klenk H.P."/>
            <person name="Bajic V."/>
            <person name="Stingl U."/>
        </authorList>
    </citation>
    <scope>NUCLEOTIDE SEQUENCE [LARGE SCALE GENOMIC DNA]</scope>
    <source>
        <strain evidence="2">SCGC-AAA259A05</strain>
    </source>
</reference>
<dbReference type="PIRSF" id="PIRSF016138">
    <property type="entry name" value="UCP016138"/>
    <property type="match status" value="1"/>
</dbReference>
<dbReference type="SUPFAM" id="SSF52935">
    <property type="entry name" value="PK C-terminal domain-like"/>
    <property type="match status" value="1"/>
</dbReference>
<dbReference type="InterPro" id="IPR015795">
    <property type="entry name" value="Pyrv_Knase_C"/>
</dbReference>
<dbReference type="PATRIC" id="fig|1698259.3.peg.733"/>
<accession>A0A133U9W1</accession>
<dbReference type="EMBL" id="LHXJ01000027">
    <property type="protein sequence ID" value="KXA90980.1"/>
    <property type="molecule type" value="Genomic_DNA"/>
</dbReference>
<gene>
    <name evidence="2" type="ORF">AKJ57_02940</name>
</gene>
<dbReference type="InterPro" id="IPR015074">
    <property type="entry name" value="DUF1867"/>
</dbReference>
<protein>
    <recommendedName>
        <fullName evidence="1">Pyruvate kinase C-terminal domain-containing protein</fullName>
    </recommendedName>
</protein>
<dbReference type="AlphaFoldDB" id="A0A133U9W1"/>
<dbReference type="Gene3D" id="3.40.1380.20">
    <property type="entry name" value="Pyruvate kinase, C-terminal domain"/>
    <property type="match status" value="1"/>
</dbReference>
<organism evidence="2 3">
    <name type="scientific">candidate division MSBL1 archaeon SCGC-AAA259A05</name>
    <dbReference type="NCBI Taxonomy" id="1698259"/>
    <lineage>
        <taxon>Archaea</taxon>
        <taxon>Methanobacteriati</taxon>
        <taxon>Methanobacteriota</taxon>
        <taxon>candidate division MSBL1</taxon>
    </lineage>
</organism>
<evidence type="ECO:0000259" key="1">
    <source>
        <dbReference type="Pfam" id="PF02887"/>
    </source>
</evidence>
<feature type="domain" description="Pyruvate kinase C-terminal" evidence="1">
    <location>
        <begin position="17"/>
        <end position="164"/>
    </location>
</feature>
<proteinExistence type="predicted"/>
<dbReference type="Pfam" id="PF02887">
    <property type="entry name" value="PK_C"/>
    <property type="match status" value="1"/>
</dbReference>
<dbReference type="InterPro" id="IPR036918">
    <property type="entry name" value="Pyrv_Knase_C_sf"/>
</dbReference>
<sequence>MKKETYYFPKEGAENTEKTVELAKKKAKELGINEVVVASTHGKTAKKVIDSLEDQNINIVVVTICEAYSEEGWTMNDEEKSEIEEKGATVLTCPHTLSAGIGESFENNLGAEEIVADTLYRFSQGMKVCVEIVLMAADAGLIDMNQEVLAIGGTDNGADTCTVIKPSYTRKFDDLEIKEIIAMPR</sequence>
<evidence type="ECO:0000313" key="2">
    <source>
        <dbReference type="EMBL" id="KXA90980.1"/>
    </source>
</evidence>
<dbReference type="Proteomes" id="UP000070163">
    <property type="component" value="Unassembled WGS sequence"/>
</dbReference>
<evidence type="ECO:0000313" key="3">
    <source>
        <dbReference type="Proteomes" id="UP000070163"/>
    </source>
</evidence>